<reference evidence="6 7" key="1">
    <citation type="submission" date="2021-03" db="EMBL/GenBank/DDBJ databases">
        <title>Sequencing the genomes of 1000 actinobacteria strains.</title>
        <authorList>
            <person name="Klenk H.-P."/>
        </authorList>
    </citation>
    <scope>NUCLEOTIDE SEQUENCE [LARGE SCALE GENOMIC DNA]</scope>
    <source>
        <strain evidence="6 7">DSM 45516</strain>
    </source>
</reference>
<protein>
    <recommendedName>
        <fullName evidence="4">Cys-tRNA(Pro)/Cys-tRNA(Cys) deacylase</fullName>
        <ecNumber evidence="4">4.2.-.-</ecNumber>
    </recommendedName>
</protein>
<evidence type="ECO:0000313" key="6">
    <source>
        <dbReference type="EMBL" id="MBP2189448.1"/>
    </source>
</evidence>
<keyword evidence="3 4" id="KW-0456">Lyase</keyword>
<dbReference type="RefSeq" id="WP_209888156.1">
    <property type="nucleotide sequence ID" value="NZ_JAGGMR010000001.1"/>
</dbReference>
<evidence type="ECO:0000256" key="2">
    <source>
        <dbReference type="ARBA" id="ARBA00022917"/>
    </source>
</evidence>
<comment type="caution">
    <text evidence="6">The sequence shown here is derived from an EMBL/GenBank/DDBJ whole genome shotgun (WGS) entry which is preliminary data.</text>
</comment>
<dbReference type="NCBIfam" id="TIGR00011">
    <property type="entry name" value="YbaK_EbsC"/>
    <property type="match status" value="1"/>
</dbReference>
<keyword evidence="7" id="KW-1185">Reference proteome</keyword>
<dbReference type="Pfam" id="PF04073">
    <property type="entry name" value="tRNA_edit"/>
    <property type="match status" value="1"/>
</dbReference>
<sequence>MAGASTPAIRTLTEAGVAHRVHAYTHDPRSDSYGTEAVDALGAELGVRPEQIFKTLVIELSTGTLAVAVLPVPDTLSLKAAAAALGAPKATMADKTKAEKTTGYVLGGISPLGQRKRLPTVLDESALRWDRMLCSAGRRGLEIDLAPADLVRLAAAVTAPITA</sequence>
<feature type="domain" description="YbaK/aminoacyl-tRNA synthetase-associated" evidence="5">
    <location>
        <begin position="37"/>
        <end position="153"/>
    </location>
</feature>
<evidence type="ECO:0000256" key="4">
    <source>
        <dbReference type="PIRNR" id="PIRNR006181"/>
    </source>
</evidence>
<dbReference type="Proteomes" id="UP001519325">
    <property type="component" value="Unassembled WGS sequence"/>
</dbReference>
<evidence type="ECO:0000256" key="1">
    <source>
        <dbReference type="ARBA" id="ARBA00009798"/>
    </source>
</evidence>
<dbReference type="PANTHER" id="PTHR30411">
    <property type="entry name" value="CYTOPLASMIC PROTEIN"/>
    <property type="match status" value="1"/>
</dbReference>
<evidence type="ECO:0000313" key="7">
    <source>
        <dbReference type="Proteomes" id="UP001519325"/>
    </source>
</evidence>
<dbReference type="InterPro" id="IPR036754">
    <property type="entry name" value="YbaK/aa-tRNA-synt-asso_dom_sf"/>
</dbReference>
<accession>A0ABS4QCZ3</accession>
<evidence type="ECO:0000256" key="3">
    <source>
        <dbReference type="ARBA" id="ARBA00023239"/>
    </source>
</evidence>
<dbReference type="Gene3D" id="3.90.960.10">
    <property type="entry name" value="YbaK/aminoacyl-tRNA synthetase-associated domain"/>
    <property type="match status" value="1"/>
</dbReference>
<organism evidence="6 7">
    <name type="scientific">Nocardia goodfellowii</name>
    <dbReference type="NCBI Taxonomy" id="882446"/>
    <lineage>
        <taxon>Bacteria</taxon>
        <taxon>Bacillati</taxon>
        <taxon>Actinomycetota</taxon>
        <taxon>Actinomycetes</taxon>
        <taxon>Mycobacteriales</taxon>
        <taxon>Nocardiaceae</taxon>
        <taxon>Nocardia</taxon>
    </lineage>
</organism>
<dbReference type="SUPFAM" id="SSF55826">
    <property type="entry name" value="YbaK/ProRS associated domain"/>
    <property type="match status" value="1"/>
</dbReference>
<keyword evidence="2 4" id="KW-0648">Protein biosynthesis</keyword>
<name>A0ABS4QCZ3_9NOCA</name>
<evidence type="ECO:0000259" key="5">
    <source>
        <dbReference type="Pfam" id="PF04073"/>
    </source>
</evidence>
<dbReference type="GO" id="GO:0016787">
    <property type="term" value="F:hydrolase activity"/>
    <property type="evidence" value="ECO:0007669"/>
    <property type="project" value="UniProtKB-KW"/>
</dbReference>
<dbReference type="EC" id="4.2.-.-" evidence="4"/>
<proteinExistence type="inferred from homology"/>
<dbReference type="PIRSF" id="PIRSF006181">
    <property type="entry name" value="EbsC_YbaK"/>
    <property type="match status" value="1"/>
</dbReference>
<dbReference type="InterPro" id="IPR004369">
    <property type="entry name" value="Prolyl-tRNA_editing_YbaK/EbsC"/>
</dbReference>
<dbReference type="PANTHER" id="PTHR30411:SF0">
    <property type="entry name" value="CYS-TRNA(PRO)_CYS-TRNA(CYS) DEACYLASE YBAK"/>
    <property type="match status" value="1"/>
</dbReference>
<dbReference type="CDD" id="cd00002">
    <property type="entry name" value="YbaK_deacylase"/>
    <property type="match status" value="1"/>
</dbReference>
<dbReference type="EMBL" id="JAGGMR010000001">
    <property type="protein sequence ID" value="MBP2189448.1"/>
    <property type="molecule type" value="Genomic_DNA"/>
</dbReference>
<comment type="similarity">
    <text evidence="1 4">Belongs to the prolyl-tRNA editing family. YbaK/EbsC subfamily.</text>
</comment>
<dbReference type="InterPro" id="IPR007214">
    <property type="entry name" value="YbaK/aa-tRNA-synth-assoc-dom"/>
</dbReference>
<gene>
    <name evidence="6" type="ORF">BJ987_002349</name>
</gene>
<keyword evidence="6" id="KW-0378">Hydrolase</keyword>